<feature type="non-terminal residue" evidence="1">
    <location>
        <position position="70"/>
    </location>
</feature>
<reference evidence="2" key="1">
    <citation type="submission" date="2016-06" db="EMBL/GenBank/DDBJ databases">
        <title>Parallel loss of symbiosis genes in relatives of nitrogen-fixing non-legume Parasponia.</title>
        <authorList>
            <person name="Van Velzen R."/>
            <person name="Holmer R."/>
            <person name="Bu F."/>
            <person name="Rutten L."/>
            <person name="Van Zeijl A."/>
            <person name="Liu W."/>
            <person name="Santuari L."/>
            <person name="Cao Q."/>
            <person name="Sharma T."/>
            <person name="Shen D."/>
            <person name="Roswanjaya Y."/>
            <person name="Wardhani T."/>
            <person name="Kalhor M.S."/>
            <person name="Jansen J."/>
            <person name="Van den Hoogen J."/>
            <person name="Gungor B."/>
            <person name="Hartog M."/>
            <person name="Hontelez J."/>
            <person name="Verver J."/>
            <person name="Yang W.-C."/>
            <person name="Schijlen E."/>
            <person name="Repin R."/>
            <person name="Schilthuizen M."/>
            <person name="Schranz E."/>
            <person name="Heidstra R."/>
            <person name="Miyata K."/>
            <person name="Fedorova E."/>
            <person name="Kohlen W."/>
            <person name="Bisseling T."/>
            <person name="Smit S."/>
            <person name="Geurts R."/>
        </authorList>
    </citation>
    <scope>NUCLEOTIDE SEQUENCE [LARGE SCALE GENOMIC DNA]</scope>
    <source>
        <strain evidence="2">cv. WU1-14</strain>
    </source>
</reference>
<evidence type="ECO:0000313" key="2">
    <source>
        <dbReference type="Proteomes" id="UP000237105"/>
    </source>
</evidence>
<accession>A0A2P5AYX1</accession>
<dbReference type="EMBL" id="JXTB01000409">
    <property type="protein sequence ID" value="PON41681.1"/>
    <property type="molecule type" value="Genomic_DNA"/>
</dbReference>
<protein>
    <submittedName>
        <fullName evidence="1">Uncharacterized protein</fullName>
    </submittedName>
</protein>
<proteinExistence type="predicted"/>
<name>A0A2P5AYX1_PARAD</name>
<organism evidence="1 2">
    <name type="scientific">Parasponia andersonii</name>
    <name type="common">Sponia andersonii</name>
    <dbReference type="NCBI Taxonomy" id="3476"/>
    <lineage>
        <taxon>Eukaryota</taxon>
        <taxon>Viridiplantae</taxon>
        <taxon>Streptophyta</taxon>
        <taxon>Embryophyta</taxon>
        <taxon>Tracheophyta</taxon>
        <taxon>Spermatophyta</taxon>
        <taxon>Magnoliopsida</taxon>
        <taxon>eudicotyledons</taxon>
        <taxon>Gunneridae</taxon>
        <taxon>Pentapetalae</taxon>
        <taxon>rosids</taxon>
        <taxon>fabids</taxon>
        <taxon>Rosales</taxon>
        <taxon>Cannabaceae</taxon>
        <taxon>Parasponia</taxon>
    </lineage>
</organism>
<sequence length="70" mass="7880">MALLSEPSISAIGDRIPARVVGFSSSSSDERRRLACLGRRPTVWRLFSRVGIFVKHECLGACARKMRTWM</sequence>
<gene>
    <name evidence="1" type="ORF">PanWU01x14_287440</name>
</gene>
<evidence type="ECO:0000313" key="1">
    <source>
        <dbReference type="EMBL" id="PON41681.1"/>
    </source>
</evidence>
<keyword evidence="2" id="KW-1185">Reference proteome</keyword>
<comment type="caution">
    <text evidence="1">The sequence shown here is derived from an EMBL/GenBank/DDBJ whole genome shotgun (WGS) entry which is preliminary data.</text>
</comment>
<dbReference type="AlphaFoldDB" id="A0A2P5AYX1"/>
<dbReference type="Proteomes" id="UP000237105">
    <property type="component" value="Unassembled WGS sequence"/>
</dbReference>